<dbReference type="Pfam" id="PF07727">
    <property type="entry name" value="RVT_2"/>
    <property type="match status" value="1"/>
</dbReference>
<protein>
    <recommendedName>
        <fullName evidence="2">Integrase catalytic domain-containing protein</fullName>
    </recommendedName>
</protein>
<dbReference type="AlphaFoldDB" id="A0A9Q3DDU1"/>
<reference evidence="3" key="1">
    <citation type="submission" date="2021-03" db="EMBL/GenBank/DDBJ databases">
        <title>Draft genome sequence of rust myrtle Austropuccinia psidii MF-1, a brazilian biotype.</title>
        <authorList>
            <person name="Quecine M.C."/>
            <person name="Pachon D.M.R."/>
            <person name="Bonatelli M.L."/>
            <person name="Correr F.H."/>
            <person name="Franceschini L.M."/>
            <person name="Leite T.F."/>
            <person name="Margarido G.R.A."/>
            <person name="Almeida C.A."/>
            <person name="Ferrarezi J.A."/>
            <person name="Labate C.A."/>
        </authorList>
    </citation>
    <scope>NUCLEOTIDE SEQUENCE</scope>
    <source>
        <strain evidence="3">MF-1</strain>
    </source>
</reference>
<dbReference type="EMBL" id="AVOT02015002">
    <property type="protein sequence ID" value="MBW0498958.1"/>
    <property type="molecule type" value="Genomic_DNA"/>
</dbReference>
<dbReference type="InterPro" id="IPR036397">
    <property type="entry name" value="RNaseH_sf"/>
</dbReference>
<keyword evidence="1" id="KW-0694">RNA-binding</keyword>
<comment type="caution">
    <text evidence="3">The sequence shown here is derived from an EMBL/GenBank/DDBJ whole genome shotgun (WGS) entry which is preliminary data.</text>
</comment>
<dbReference type="GO" id="GO:0005634">
    <property type="term" value="C:nucleus"/>
    <property type="evidence" value="ECO:0007669"/>
    <property type="project" value="UniProtKB-ARBA"/>
</dbReference>
<evidence type="ECO:0000313" key="3">
    <source>
        <dbReference type="EMBL" id="MBW0498958.1"/>
    </source>
</evidence>
<dbReference type="Proteomes" id="UP000765509">
    <property type="component" value="Unassembled WGS sequence"/>
</dbReference>
<evidence type="ECO:0000259" key="2">
    <source>
        <dbReference type="PROSITE" id="PS50994"/>
    </source>
</evidence>
<gene>
    <name evidence="3" type="ORF">O181_038673</name>
</gene>
<organism evidence="3 4">
    <name type="scientific">Austropuccinia psidii MF-1</name>
    <dbReference type="NCBI Taxonomy" id="1389203"/>
    <lineage>
        <taxon>Eukaryota</taxon>
        <taxon>Fungi</taxon>
        <taxon>Dikarya</taxon>
        <taxon>Basidiomycota</taxon>
        <taxon>Pucciniomycotina</taxon>
        <taxon>Pucciniomycetes</taxon>
        <taxon>Pucciniales</taxon>
        <taxon>Sphaerophragmiaceae</taxon>
        <taxon>Austropuccinia</taxon>
    </lineage>
</organism>
<accession>A0A9Q3DDU1</accession>
<dbReference type="PANTHER" id="PTHR11439">
    <property type="entry name" value="GAG-POL-RELATED RETROTRANSPOSON"/>
    <property type="match status" value="1"/>
</dbReference>
<proteinExistence type="predicted"/>
<dbReference type="OrthoDB" id="3344688at2759"/>
<feature type="non-terminal residue" evidence="3">
    <location>
        <position position="1"/>
    </location>
</feature>
<dbReference type="GO" id="GO:0003723">
    <property type="term" value="F:RNA binding"/>
    <property type="evidence" value="ECO:0007669"/>
    <property type="project" value="UniProtKB-KW"/>
</dbReference>
<dbReference type="GO" id="GO:0015074">
    <property type="term" value="P:DNA integration"/>
    <property type="evidence" value="ECO:0007669"/>
    <property type="project" value="InterPro"/>
</dbReference>
<dbReference type="PROSITE" id="PS50994">
    <property type="entry name" value="INTEGRASE"/>
    <property type="match status" value="1"/>
</dbReference>
<sequence length="849" mass="94365">MRELALPLFVADPQGYPSPQKPCSTSSTLVTCYGSVCHSCGKEGKLHLAIDKTTLPLNPMSSSWDITVPLTATSHRCAMGVSRVIQLADPGSSIEISQTVKLNLPVPGGKLLITDVPFTPCVTGTIVSVGKLFHTGMIPVYKGGNLFFYLPTWYFSKKFKNDVWWLDLDLPRGTHVSAAVSPLIPCTESPPLVPGIEMNPIAFPSSAKLSAEAWHSRRTVEIKHNAPLNLLISNIIGPLGFDPSAPGYLITLQDHALTYTMVFPIMTKAEGPNVLQWWIEFWTVQVGCAPRALWTDKEREFTSLSFFKYLANRGILFVPTLPYSPQKSGKAKCLNQTLGDMARAMTTSCQVPHKFWHLARSLAACWNLGQSNHLALVRLCTSPHHNSHQNLTSAGKRITYSTLYRRVRAGQGTPQDGKGRLHQTVNHLKLSMVDTDGICCCEDKAANGIPHLTCPMLPKSYPVAMHSAEASDWKEACLSELEQMDAWGVCLFKWHTAQFDIRGAYLYSDINNTVYMQPLTEVFPDMKGKVVHLHKALYGMWQAGRCWWKFFSNLLATMGFTPTEVDQSLYTFWRDSTIIVVWNHVDDGLIAANQVDLLSKVRRCLEANINITWSDDLATDIVNAYPRRIVLHNSAPPMRQPDISCLPDDMHTPDLSYAVNMLARHSMALAASHWEVLDHVVGHLSKTRDTSLSLSCSDTDLCLWVDNSWGGNYKRSQTGFLITLGGVPISWGSKRQSVVALSACAAEYVALSESTQHLVQTISELGCLAVTVGKSIHCDNQAAISMTMDNSSRRKMCYLLRGFLFFNDIIRSHNIEIIWVSTSEQRENVLTKPLSGPLMVVARRQLNIT</sequence>
<evidence type="ECO:0000256" key="1">
    <source>
        <dbReference type="ARBA" id="ARBA00022884"/>
    </source>
</evidence>
<keyword evidence="4" id="KW-1185">Reference proteome</keyword>
<dbReference type="InterPro" id="IPR001584">
    <property type="entry name" value="Integrase_cat-core"/>
</dbReference>
<dbReference type="InterPro" id="IPR012337">
    <property type="entry name" value="RNaseH-like_sf"/>
</dbReference>
<evidence type="ECO:0000313" key="4">
    <source>
        <dbReference type="Proteomes" id="UP000765509"/>
    </source>
</evidence>
<dbReference type="PANTHER" id="PTHR11439:SF467">
    <property type="entry name" value="INTEGRASE CATALYTIC DOMAIN-CONTAINING PROTEIN"/>
    <property type="match status" value="1"/>
</dbReference>
<dbReference type="InterPro" id="IPR013103">
    <property type="entry name" value="RVT_2"/>
</dbReference>
<dbReference type="Gene3D" id="3.30.420.10">
    <property type="entry name" value="Ribonuclease H-like superfamily/Ribonuclease H"/>
    <property type="match status" value="1"/>
</dbReference>
<feature type="domain" description="Integrase catalytic" evidence="2">
    <location>
        <begin position="223"/>
        <end position="391"/>
    </location>
</feature>
<dbReference type="CDD" id="cd09272">
    <property type="entry name" value="RNase_HI_RT_Ty1"/>
    <property type="match status" value="1"/>
</dbReference>
<name>A0A9Q3DDU1_9BASI</name>
<dbReference type="SUPFAM" id="SSF53098">
    <property type="entry name" value="Ribonuclease H-like"/>
    <property type="match status" value="1"/>
</dbReference>